<reference evidence="1" key="1">
    <citation type="journal article" date="2017" name="Nature">
        <title>The sunflower genome provides insights into oil metabolism, flowering and Asterid evolution.</title>
        <authorList>
            <person name="Badouin H."/>
            <person name="Gouzy J."/>
            <person name="Grassa C.J."/>
            <person name="Murat F."/>
            <person name="Staton S.E."/>
            <person name="Cottret L."/>
            <person name="Lelandais-Briere C."/>
            <person name="Owens G.L."/>
            <person name="Carrere S."/>
            <person name="Mayjonade B."/>
            <person name="Legrand L."/>
            <person name="Gill N."/>
            <person name="Kane N.C."/>
            <person name="Bowers J.E."/>
            <person name="Hubner S."/>
            <person name="Bellec A."/>
            <person name="Berard A."/>
            <person name="Berges H."/>
            <person name="Blanchet N."/>
            <person name="Boniface M.C."/>
            <person name="Brunel D."/>
            <person name="Catrice O."/>
            <person name="Chaidir N."/>
            <person name="Claudel C."/>
            <person name="Donnadieu C."/>
            <person name="Faraut T."/>
            <person name="Fievet G."/>
            <person name="Helmstetter N."/>
            <person name="King M."/>
            <person name="Knapp S.J."/>
            <person name="Lai Z."/>
            <person name="Le Paslier M.C."/>
            <person name="Lippi Y."/>
            <person name="Lorenzon L."/>
            <person name="Mandel J.R."/>
            <person name="Marage G."/>
            <person name="Marchand G."/>
            <person name="Marquand E."/>
            <person name="Bret-Mestries E."/>
            <person name="Morien E."/>
            <person name="Nambeesan S."/>
            <person name="Nguyen T."/>
            <person name="Pegot-Espagnet P."/>
            <person name="Pouilly N."/>
            <person name="Raftis F."/>
            <person name="Sallet E."/>
            <person name="Schiex T."/>
            <person name="Thomas J."/>
            <person name="Vandecasteele C."/>
            <person name="Vares D."/>
            <person name="Vear F."/>
            <person name="Vautrin S."/>
            <person name="Crespi M."/>
            <person name="Mangin B."/>
            <person name="Burke J.M."/>
            <person name="Salse J."/>
            <person name="Munos S."/>
            <person name="Vincourt P."/>
            <person name="Rieseberg L.H."/>
            <person name="Langlade N.B."/>
        </authorList>
    </citation>
    <scope>NUCLEOTIDE SEQUENCE</scope>
    <source>
        <tissue evidence="1">Leaves</tissue>
    </source>
</reference>
<dbReference type="AlphaFoldDB" id="A0A9K3HYU4"/>
<keyword evidence="2" id="KW-1185">Reference proteome</keyword>
<organism evidence="1 2">
    <name type="scientific">Helianthus annuus</name>
    <name type="common">Common sunflower</name>
    <dbReference type="NCBI Taxonomy" id="4232"/>
    <lineage>
        <taxon>Eukaryota</taxon>
        <taxon>Viridiplantae</taxon>
        <taxon>Streptophyta</taxon>
        <taxon>Embryophyta</taxon>
        <taxon>Tracheophyta</taxon>
        <taxon>Spermatophyta</taxon>
        <taxon>Magnoliopsida</taxon>
        <taxon>eudicotyledons</taxon>
        <taxon>Gunneridae</taxon>
        <taxon>Pentapetalae</taxon>
        <taxon>asterids</taxon>
        <taxon>campanulids</taxon>
        <taxon>Asterales</taxon>
        <taxon>Asteraceae</taxon>
        <taxon>Asteroideae</taxon>
        <taxon>Heliantheae alliance</taxon>
        <taxon>Heliantheae</taxon>
        <taxon>Helianthus</taxon>
    </lineage>
</organism>
<name>A0A9K3HYU4_HELAN</name>
<evidence type="ECO:0000313" key="2">
    <source>
        <dbReference type="Proteomes" id="UP000215914"/>
    </source>
</evidence>
<gene>
    <name evidence="1" type="ORF">HanXRQr2_Chr10g0448591</name>
</gene>
<reference evidence="1" key="2">
    <citation type="submission" date="2020-06" db="EMBL/GenBank/DDBJ databases">
        <title>Helianthus annuus Genome sequencing and assembly Release 2.</title>
        <authorList>
            <person name="Gouzy J."/>
            <person name="Langlade N."/>
            <person name="Munos S."/>
        </authorList>
    </citation>
    <scope>NUCLEOTIDE SEQUENCE</scope>
    <source>
        <tissue evidence="1">Leaves</tissue>
    </source>
</reference>
<comment type="caution">
    <text evidence="1">The sequence shown here is derived from an EMBL/GenBank/DDBJ whole genome shotgun (WGS) entry which is preliminary data.</text>
</comment>
<dbReference type="EMBL" id="MNCJ02000325">
    <property type="protein sequence ID" value="KAF5787063.1"/>
    <property type="molecule type" value="Genomic_DNA"/>
</dbReference>
<accession>A0A9K3HYU4</accession>
<dbReference type="Proteomes" id="UP000215914">
    <property type="component" value="Unassembled WGS sequence"/>
</dbReference>
<sequence length="57" mass="6312">MSINTSVSIPFASLCFDVLQTNKINSCFDVSCLHILNRLTQLTGGCQLRPLNRDEPS</sequence>
<proteinExistence type="predicted"/>
<dbReference type="Gramene" id="mRNA:HanXRQr2_Chr10g0448591">
    <property type="protein sequence ID" value="CDS:HanXRQr2_Chr10g0448591.1"/>
    <property type="gene ID" value="HanXRQr2_Chr10g0448591"/>
</dbReference>
<evidence type="ECO:0000313" key="1">
    <source>
        <dbReference type="EMBL" id="KAF5787063.1"/>
    </source>
</evidence>
<protein>
    <submittedName>
        <fullName evidence="1">Uncharacterized protein</fullName>
    </submittedName>
</protein>